<dbReference type="Pfam" id="PF04686">
    <property type="entry name" value="SsgA"/>
    <property type="match status" value="1"/>
</dbReference>
<dbReference type="InterPro" id="IPR006776">
    <property type="entry name" value="SsgB"/>
</dbReference>
<evidence type="ECO:0000256" key="1">
    <source>
        <dbReference type="ARBA" id="ARBA00004431"/>
    </source>
</evidence>
<evidence type="ECO:0000256" key="2">
    <source>
        <dbReference type="ARBA" id="ARBA00009323"/>
    </source>
</evidence>
<gene>
    <name evidence="7" type="primary">ssgB</name>
    <name evidence="7" type="ORF">GCM10010226_83530</name>
</gene>
<dbReference type="Gene3D" id="2.30.31.20">
    <property type="entry name" value="Sporulation-specific cell division protein SsgB"/>
    <property type="match status" value="1"/>
</dbReference>
<dbReference type="GO" id="GO:0030435">
    <property type="term" value="P:sporulation resulting in formation of a cellular spore"/>
    <property type="evidence" value="ECO:0007669"/>
    <property type="project" value="UniProtKB-KW"/>
</dbReference>
<keyword evidence="3 7" id="KW-0132">Cell division</keyword>
<evidence type="ECO:0000313" key="7">
    <source>
        <dbReference type="EMBL" id="GGT92966.1"/>
    </source>
</evidence>
<comment type="similarity">
    <text evidence="2">Belongs to the SsgA family.</text>
</comment>
<proteinExistence type="inferred from homology"/>
<organism evidence="7 8">
    <name type="scientific">Streptomyces phaeofaciens</name>
    <dbReference type="NCBI Taxonomy" id="68254"/>
    <lineage>
        <taxon>Bacteria</taxon>
        <taxon>Bacillati</taxon>
        <taxon>Actinomycetota</taxon>
        <taxon>Actinomycetes</taxon>
        <taxon>Kitasatosporales</taxon>
        <taxon>Streptomycetaceae</taxon>
        <taxon>Streptomyces</taxon>
    </lineage>
</organism>
<keyword evidence="6" id="KW-0131">Cell cycle</keyword>
<keyword evidence="4" id="KW-0749">Sporulation</keyword>
<accession>A0A918HRM7</accession>
<dbReference type="AlphaFoldDB" id="A0A918HRM7"/>
<dbReference type="GO" id="GO:0000917">
    <property type="term" value="P:division septum assembly"/>
    <property type="evidence" value="ECO:0007669"/>
    <property type="project" value="UniProtKB-KW"/>
</dbReference>
<dbReference type="EMBL" id="BMSA01000042">
    <property type="protein sequence ID" value="GGT92966.1"/>
    <property type="molecule type" value="Genomic_DNA"/>
</dbReference>
<dbReference type="InterPro" id="IPR038658">
    <property type="entry name" value="SsgB_sf"/>
</dbReference>
<dbReference type="GO" id="GO:0030428">
    <property type="term" value="C:cell septum"/>
    <property type="evidence" value="ECO:0007669"/>
    <property type="project" value="UniProtKB-SubCell"/>
</dbReference>
<evidence type="ECO:0000256" key="5">
    <source>
        <dbReference type="ARBA" id="ARBA00023210"/>
    </source>
</evidence>
<reference evidence="7" key="1">
    <citation type="journal article" date="2014" name="Int. J. Syst. Evol. Microbiol.">
        <title>Complete genome sequence of Corynebacterium casei LMG S-19264T (=DSM 44701T), isolated from a smear-ripened cheese.</title>
        <authorList>
            <consortium name="US DOE Joint Genome Institute (JGI-PGF)"/>
            <person name="Walter F."/>
            <person name="Albersmeier A."/>
            <person name="Kalinowski J."/>
            <person name="Ruckert C."/>
        </authorList>
    </citation>
    <scope>NUCLEOTIDE SEQUENCE</scope>
    <source>
        <strain evidence="7">JCM 4125</strain>
    </source>
</reference>
<dbReference type="RefSeq" id="WP_229871191.1">
    <property type="nucleotide sequence ID" value="NZ_BMSA01000042.1"/>
</dbReference>
<keyword evidence="5" id="KW-0717">Septation</keyword>
<dbReference type="Proteomes" id="UP000646776">
    <property type="component" value="Unassembled WGS sequence"/>
</dbReference>
<sequence length="152" mass="16750">MTAPGQEHNHFGGSERAPITLLTTLHLLSGPPESSTINCTLSYDPNDPYVIRLELLIAEDMRVTWVVGRDLLYAGTEGLSGDGDFKVWPSRGGYHHSTLYLQLKRPNSVATFATNLRAVRHWLQDTYTLVPHGTESALLDWAALAQSLLPPA</sequence>
<evidence type="ECO:0000313" key="8">
    <source>
        <dbReference type="Proteomes" id="UP000646776"/>
    </source>
</evidence>
<evidence type="ECO:0000256" key="3">
    <source>
        <dbReference type="ARBA" id="ARBA00022618"/>
    </source>
</evidence>
<evidence type="ECO:0000256" key="4">
    <source>
        <dbReference type="ARBA" id="ARBA00022969"/>
    </source>
</evidence>
<name>A0A918HRM7_9ACTN</name>
<evidence type="ECO:0000256" key="6">
    <source>
        <dbReference type="ARBA" id="ARBA00023306"/>
    </source>
</evidence>
<comment type="caution">
    <text evidence="7">The sequence shown here is derived from an EMBL/GenBank/DDBJ whole genome shotgun (WGS) entry which is preliminary data.</text>
</comment>
<reference evidence="7" key="2">
    <citation type="submission" date="2020-09" db="EMBL/GenBank/DDBJ databases">
        <authorList>
            <person name="Sun Q."/>
            <person name="Ohkuma M."/>
        </authorList>
    </citation>
    <scope>NUCLEOTIDE SEQUENCE</scope>
    <source>
        <strain evidence="7">JCM 4125</strain>
    </source>
</reference>
<comment type="subcellular location">
    <subcellularLocation>
        <location evidence="1">Cell septum</location>
    </subcellularLocation>
</comment>
<keyword evidence="8" id="KW-1185">Reference proteome</keyword>
<protein>
    <submittedName>
        <fullName evidence="7">Sporulation-specific cell division protein SsgB</fullName>
    </submittedName>
</protein>